<dbReference type="Proteomes" id="UP000481417">
    <property type="component" value="Unassembled WGS sequence"/>
</dbReference>
<evidence type="ECO:0000259" key="1">
    <source>
        <dbReference type="Pfam" id="PF23212"/>
    </source>
</evidence>
<evidence type="ECO:0000313" key="3">
    <source>
        <dbReference type="Proteomes" id="UP000481417"/>
    </source>
</evidence>
<proteinExistence type="predicted"/>
<gene>
    <name evidence="2" type="ORF">GIY56_15190</name>
</gene>
<protein>
    <recommendedName>
        <fullName evidence="1">DUF7064 domain-containing protein</fullName>
    </recommendedName>
</protein>
<dbReference type="SUPFAM" id="SSF159245">
    <property type="entry name" value="AttH-like"/>
    <property type="match status" value="1"/>
</dbReference>
<sequence length="323" mass="35485">MTGAGYLHRLDPALAGLVRAEDDLRHPCPPGGQMRDSLFWQVSIAEERICLQTYFFATDDGNAGANICLWGEGIEPAVVDFHSGSIPDDCDFSVISLGGLSVRQDIAAQRSTLSYAGARLSFDFSFSALHEAFSYHANADGLPAWMAANRIEQSGILQGWIEIDGRRLSLDGRIGHRDHSWGLREWAMPQHWKWLAAYTPDGSITMNGWIWIAGGERGVAGYVARDGKVSPITAIRDHAEYDAEMMQQSARMSIDHGAAQPLELELDTFSAIRFPSSRRNPVTITEAGCAATLDGIAGSGQFETHWPTPYLDYLRQRKQAGQG</sequence>
<organism evidence="2 3">
    <name type="scientific">Paracoccus lichenicola</name>
    <dbReference type="NCBI Taxonomy" id="2665644"/>
    <lineage>
        <taxon>Bacteria</taxon>
        <taxon>Pseudomonadati</taxon>
        <taxon>Pseudomonadota</taxon>
        <taxon>Alphaproteobacteria</taxon>
        <taxon>Rhodobacterales</taxon>
        <taxon>Paracoccaceae</taxon>
        <taxon>Paracoccus</taxon>
    </lineage>
</organism>
<comment type="caution">
    <text evidence="2">The sequence shown here is derived from an EMBL/GenBank/DDBJ whole genome shotgun (WGS) entry which is preliminary data.</text>
</comment>
<name>A0A6L6HTM0_9RHOB</name>
<feature type="domain" description="DUF7064" evidence="1">
    <location>
        <begin position="186"/>
        <end position="307"/>
    </location>
</feature>
<evidence type="ECO:0000313" key="2">
    <source>
        <dbReference type="EMBL" id="MTE01632.1"/>
    </source>
</evidence>
<dbReference type="AlphaFoldDB" id="A0A6L6HTM0"/>
<dbReference type="Pfam" id="PF23212">
    <property type="entry name" value="DUF7064"/>
    <property type="match status" value="1"/>
</dbReference>
<dbReference type="EMBL" id="WMBT01000012">
    <property type="protein sequence ID" value="MTE01632.1"/>
    <property type="molecule type" value="Genomic_DNA"/>
</dbReference>
<keyword evidence="3" id="KW-1185">Reference proteome</keyword>
<accession>A0A6L6HTM0</accession>
<dbReference type="RefSeq" id="WP_154765711.1">
    <property type="nucleotide sequence ID" value="NZ_WMBT01000012.1"/>
</dbReference>
<reference evidence="2 3" key="1">
    <citation type="submission" date="2019-11" db="EMBL/GenBank/DDBJ databases">
        <authorList>
            <person name="Lang L."/>
        </authorList>
    </citation>
    <scope>NUCLEOTIDE SEQUENCE [LARGE SCALE GENOMIC DNA]</scope>
    <source>
        <strain evidence="2 3">YIM 132242</strain>
    </source>
</reference>
<dbReference type="InterPro" id="IPR055492">
    <property type="entry name" value="DUF7064"/>
</dbReference>